<dbReference type="SUPFAM" id="SSF101898">
    <property type="entry name" value="NHL repeat"/>
    <property type="match status" value="1"/>
</dbReference>
<dbReference type="SUPFAM" id="SSF51905">
    <property type="entry name" value="FAD/NAD(P)-binding domain"/>
    <property type="match status" value="2"/>
</dbReference>
<comment type="caution">
    <text evidence="2">The sequence shown here is derived from an EMBL/GenBank/DDBJ whole genome shotgun (WGS) entry which is preliminary data.</text>
</comment>
<evidence type="ECO:0000313" key="2">
    <source>
        <dbReference type="EMBL" id="KAK9867407.1"/>
    </source>
</evidence>
<organism evidence="2 3">
    <name type="scientific">Apatococcus fuscideae</name>
    <dbReference type="NCBI Taxonomy" id="2026836"/>
    <lineage>
        <taxon>Eukaryota</taxon>
        <taxon>Viridiplantae</taxon>
        <taxon>Chlorophyta</taxon>
        <taxon>core chlorophytes</taxon>
        <taxon>Trebouxiophyceae</taxon>
        <taxon>Chlorellales</taxon>
        <taxon>Chlorellaceae</taxon>
        <taxon>Apatococcus</taxon>
    </lineage>
</organism>
<name>A0AAW1TFR7_9CHLO</name>
<reference evidence="2 3" key="1">
    <citation type="journal article" date="2024" name="Nat. Commun.">
        <title>Phylogenomics reveals the evolutionary origins of lichenization in chlorophyte algae.</title>
        <authorList>
            <person name="Puginier C."/>
            <person name="Libourel C."/>
            <person name="Otte J."/>
            <person name="Skaloud P."/>
            <person name="Haon M."/>
            <person name="Grisel S."/>
            <person name="Petersen M."/>
            <person name="Berrin J.G."/>
            <person name="Delaux P.M."/>
            <person name="Dal Grande F."/>
            <person name="Keller J."/>
        </authorList>
    </citation>
    <scope>NUCLEOTIDE SEQUENCE [LARGE SCALE GENOMIC DNA]</scope>
    <source>
        <strain evidence="2 3">SAG 2523</strain>
    </source>
</reference>
<gene>
    <name evidence="2" type="ORF">WJX84_011135</name>
</gene>
<evidence type="ECO:0000256" key="1">
    <source>
        <dbReference type="SAM" id="MobiDB-lite"/>
    </source>
</evidence>
<keyword evidence="3" id="KW-1185">Reference proteome</keyword>
<dbReference type="InterPro" id="IPR036188">
    <property type="entry name" value="FAD/NAD-bd_sf"/>
</dbReference>
<accession>A0AAW1TFR7</accession>
<feature type="region of interest" description="Disordered" evidence="1">
    <location>
        <begin position="359"/>
        <end position="391"/>
    </location>
</feature>
<dbReference type="AlphaFoldDB" id="A0AAW1TFR7"/>
<evidence type="ECO:0000313" key="3">
    <source>
        <dbReference type="Proteomes" id="UP001485043"/>
    </source>
</evidence>
<protein>
    <submittedName>
        <fullName evidence="2">Uncharacterized protein</fullName>
    </submittedName>
</protein>
<dbReference type="EMBL" id="JALJOV010000089">
    <property type="protein sequence ID" value="KAK9867407.1"/>
    <property type="molecule type" value="Genomic_DNA"/>
</dbReference>
<proteinExistence type="predicted"/>
<dbReference type="Proteomes" id="UP001485043">
    <property type="component" value="Unassembled WGS sequence"/>
</dbReference>
<sequence>MVLQRPSHNLSSASDDFPDILEQAQTQAIPHTPNAPLNLQGPPERVQPRVTAIIQHGPALMGQSQQLPVATLPASTTGHSTAALRQTAGDWRCQGSLLGLATDFQNEHQGPTVLVAVVDPVTGQKGYAKQSAAQGLEPRPVGKVGQDLALRSSLLKAGLAADAPDSPYGAGWLLAKHTALAEREGPRFNFLRAAHDQMRILLCKTWDLPPQAQALSTNLRQLLKKLTKFSWSVTYDAICCALEHRADIVALDVRASQALQNASRGGMDPWREVLQRWKTYRAWALRIVGACGLLAECVSAEQAAEQMARGLPATPSLFGAARLAFRSQVLLAYGLRRPLQHSLRQAQLAHQSQQISQRSSWQGSLGVNGASAASANHRGDHHKQSDSLPGLPEGETAWTLMETFLEVRKLLEELHVADDITRAKPPLDLKENGQVQQKSDSRHKRGLVFGRRAPCPSGTTDLLRGHTATCSALLHLVEQFRKQKGVHKPRMIVCSSRNNKLVELDWFTAETLHTGSISPSFSRASSRGRWSTGIALSPYDHDLYVCQYGSKADGIAQLHGRSLRYKRMFARSIKAPEGIVIAHYSVYVMSAEGYLTRLSLDGQQLSCTPLCLERPGAPALVPWGLALGPDNILYTSVDHSYESRSYTEPPRAEGSSDIARHGSVMQVRLTATGGVAGEPQHLTCGGLVRPSGLCFTEDAVLLVTSMDGKIYQFALTGPHVLCQELQLDCPLRTLAAAAAASTFQRVLVLDKDKLETSVEILKQPSLRFDTICEEARRHRSVPQGLQVHALLPGGGGTIEKLLPGFYEQCSRSGAVCTAADFDVGKQIRMSFGTQQMTAVRVPEGYRLLLATRMLFERCARARLLEQYPNVQFCSSCKVAEILYDDSRRSVKGVRLASGEEILAAFVVDTSGGRSQAVINFIQDKSGEKVETVKYDVGLSYYTRFFKVPDRELRLPERDRMHITMCAPRAPVSDGGMVFRMEGDMYQALVSRMNKEKCGPSLDDFLGMLKSLPDLDSYNVLQGAEPIGPSIDYLGAQGTQRQFYERIQNWPEN</sequence>